<reference evidence="5 6" key="1">
    <citation type="journal article" date="2021" name="Microorganisms">
        <title>Acidisoma silvae sp. nov. and Acidisomacellulosilytica sp. nov., Two Acidophilic Bacteria Isolated from Decaying Wood, Hydrolyzing Cellulose and Producing Poly-3-hydroxybutyrate.</title>
        <authorList>
            <person name="Mieszkin S."/>
            <person name="Pouder E."/>
            <person name="Uroz S."/>
            <person name="Simon-Colin C."/>
            <person name="Alain K."/>
        </authorList>
    </citation>
    <scope>NUCLEOTIDE SEQUENCE [LARGE SCALE GENOMIC DNA]</scope>
    <source>
        <strain evidence="5 6">HW T5.17</strain>
    </source>
</reference>
<keyword evidence="6" id="KW-1185">Reference proteome</keyword>
<dbReference type="SMART" id="SM00382">
    <property type="entry name" value="AAA"/>
    <property type="match status" value="1"/>
</dbReference>
<dbReference type="InterPro" id="IPR003439">
    <property type="entry name" value="ABC_transporter-like_ATP-bd"/>
</dbReference>
<keyword evidence="1" id="KW-0813">Transport</keyword>
<dbReference type="SUPFAM" id="SSF52540">
    <property type="entry name" value="P-loop containing nucleoside triphosphate hydrolases"/>
    <property type="match status" value="1"/>
</dbReference>
<evidence type="ECO:0000313" key="5">
    <source>
        <dbReference type="EMBL" id="MCB8883712.1"/>
    </source>
</evidence>
<dbReference type="Pfam" id="PF00005">
    <property type="entry name" value="ABC_tran"/>
    <property type="match status" value="1"/>
</dbReference>
<dbReference type="GO" id="GO:0005524">
    <property type="term" value="F:ATP binding"/>
    <property type="evidence" value="ECO:0007669"/>
    <property type="project" value="UniProtKB-KW"/>
</dbReference>
<dbReference type="RefSeq" id="WP_227310395.1">
    <property type="nucleotide sequence ID" value="NZ_JAESVA010000015.1"/>
</dbReference>
<gene>
    <name evidence="5" type="ORF">ACELLULO517_25910</name>
</gene>
<feature type="domain" description="ABC transporter" evidence="4">
    <location>
        <begin position="9"/>
        <end position="249"/>
    </location>
</feature>
<protein>
    <submittedName>
        <fullName evidence="5">ABC transporter ATP-binding protein</fullName>
    </submittedName>
</protein>
<evidence type="ECO:0000256" key="1">
    <source>
        <dbReference type="ARBA" id="ARBA00022448"/>
    </source>
</evidence>
<dbReference type="PANTHER" id="PTHR45772">
    <property type="entry name" value="CONSERVED COMPONENT OF ABC TRANSPORTER FOR NATURAL AMINO ACIDS-RELATED"/>
    <property type="match status" value="1"/>
</dbReference>
<sequence length="265" mass="28000">MSSLAEALLSCRQVSRYFGSLAAVKDVSLDVMPGEVLGIGGPNGAGKSTLFDVITGLVPASAGSISFAGRSISGKGADEICHAGVARTFQLNAAFEHLSVQENIEVAAHFGSTARIFPGFRVAASARAAAAESLETVGLIGKSAQRAGALPVFDRKLLMIAGAIVTKPKILFLDEPVGGLNRDEIDLIQALIERLRTSGMTIVVIEHVMRFLLTLSSRVIIMHHGEIIFEGLPGQVAEDRTVVDIYLGQGAAQRLRAHFSDTQHA</sequence>
<dbReference type="CDD" id="cd03219">
    <property type="entry name" value="ABC_Mj1267_LivG_branched"/>
    <property type="match status" value="1"/>
</dbReference>
<evidence type="ECO:0000259" key="4">
    <source>
        <dbReference type="PROSITE" id="PS50893"/>
    </source>
</evidence>
<dbReference type="InterPro" id="IPR027417">
    <property type="entry name" value="P-loop_NTPase"/>
</dbReference>
<dbReference type="AlphaFoldDB" id="A0A964E6Q6"/>
<proteinExistence type="predicted"/>
<dbReference type="GO" id="GO:0016887">
    <property type="term" value="F:ATP hydrolysis activity"/>
    <property type="evidence" value="ECO:0007669"/>
    <property type="project" value="InterPro"/>
</dbReference>
<keyword evidence="3 5" id="KW-0067">ATP-binding</keyword>
<evidence type="ECO:0000256" key="2">
    <source>
        <dbReference type="ARBA" id="ARBA00022741"/>
    </source>
</evidence>
<dbReference type="InterPro" id="IPR003593">
    <property type="entry name" value="AAA+_ATPase"/>
</dbReference>
<name>A0A964E6Q6_9PROT</name>
<dbReference type="PANTHER" id="PTHR45772:SF8">
    <property type="entry name" value="HIGH-AFFINITY BRANCHED-CHAIN AMINO ACID TRANSPORT ATP-BINDING PROTEIN"/>
    <property type="match status" value="1"/>
</dbReference>
<dbReference type="Proteomes" id="UP000721844">
    <property type="component" value="Unassembled WGS sequence"/>
</dbReference>
<dbReference type="GO" id="GO:0005886">
    <property type="term" value="C:plasma membrane"/>
    <property type="evidence" value="ECO:0007669"/>
    <property type="project" value="TreeGrafter"/>
</dbReference>
<organism evidence="5 6">
    <name type="scientific">Acidisoma cellulosilyticum</name>
    <dbReference type="NCBI Taxonomy" id="2802395"/>
    <lineage>
        <taxon>Bacteria</taxon>
        <taxon>Pseudomonadati</taxon>
        <taxon>Pseudomonadota</taxon>
        <taxon>Alphaproteobacteria</taxon>
        <taxon>Acetobacterales</taxon>
        <taxon>Acidocellaceae</taxon>
        <taxon>Acidisoma</taxon>
    </lineage>
</organism>
<evidence type="ECO:0000256" key="3">
    <source>
        <dbReference type="ARBA" id="ARBA00022840"/>
    </source>
</evidence>
<keyword evidence="2" id="KW-0547">Nucleotide-binding</keyword>
<evidence type="ECO:0000313" key="6">
    <source>
        <dbReference type="Proteomes" id="UP000721844"/>
    </source>
</evidence>
<dbReference type="InterPro" id="IPR051120">
    <property type="entry name" value="ABC_AA/LPS_Transport"/>
</dbReference>
<dbReference type="EMBL" id="JAESVA010000015">
    <property type="protein sequence ID" value="MCB8883712.1"/>
    <property type="molecule type" value="Genomic_DNA"/>
</dbReference>
<accession>A0A964E6Q6</accession>
<dbReference type="Gene3D" id="3.40.50.300">
    <property type="entry name" value="P-loop containing nucleotide triphosphate hydrolases"/>
    <property type="match status" value="1"/>
</dbReference>
<comment type="caution">
    <text evidence="5">The sequence shown here is derived from an EMBL/GenBank/DDBJ whole genome shotgun (WGS) entry which is preliminary data.</text>
</comment>
<dbReference type="PROSITE" id="PS50893">
    <property type="entry name" value="ABC_TRANSPORTER_2"/>
    <property type="match status" value="1"/>
</dbReference>